<proteinExistence type="predicted"/>
<comment type="caution">
    <text evidence="1">The sequence shown here is derived from an EMBL/GenBank/DDBJ whole genome shotgun (WGS) entry which is preliminary data.</text>
</comment>
<keyword evidence="2" id="KW-1185">Reference proteome</keyword>
<dbReference type="EMBL" id="CAUYUJ010022226">
    <property type="protein sequence ID" value="CAK0909608.1"/>
    <property type="molecule type" value="Genomic_DNA"/>
</dbReference>
<sequence length="289" mass="31774">MKAAGVGLEEGPASLMTSRMADFLLTSAESNALGFDAVRREDILGMRKFLDGLVVIRAARALDWLSSAFLPAHANIDINRTDAAIELIEEFSSCAPFTPVRGPSVQDVWEGKRYQSRTAFHPASMTSISRRVYPRSFSGATVMILEMRYMDDYIMLWKGPPSLSSGEIEYISVVLEGSAWLRYPLPLEADTSFTFVGVDLLPQLDGTICTRPSTKALGAGTGCMPFYSYVPNSIKRGLVLGAVSRVRAYTRPLDSVEGVLASFKRHLHEGAGYPLFALEKWISEGLCRD</sequence>
<evidence type="ECO:0000313" key="2">
    <source>
        <dbReference type="Proteomes" id="UP001189429"/>
    </source>
</evidence>
<gene>
    <name evidence="1" type="ORF">PCOR1329_LOCUS83974</name>
</gene>
<accession>A0ABN9YF17</accession>
<reference evidence="1" key="1">
    <citation type="submission" date="2023-10" db="EMBL/GenBank/DDBJ databases">
        <authorList>
            <person name="Chen Y."/>
            <person name="Shah S."/>
            <person name="Dougan E. K."/>
            <person name="Thang M."/>
            <person name="Chan C."/>
        </authorList>
    </citation>
    <scope>NUCLEOTIDE SEQUENCE [LARGE SCALE GENOMIC DNA]</scope>
</reference>
<organism evidence="1 2">
    <name type="scientific">Prorocentrum cordatum</name>
    <dbReference type="NCBI Taxonomy" id="2364126"/>
    <lineage>
        <taxon>Eukaryota</taxon>
        <taxon>Sar</taxon>
        <taxon>Alveolata</taxon>
        <taxon>Dinophyceae</taxon>
        <taxon>Prorocentrales</taxon>
        <taxon>Prorocentraceae</taxon>
        <taxon>Prorocentrum</taxon>
    </lineage>
</organism>
<evidence type="ECO:0000313" key="1">
    <source>
        <dbReference type="EMBL" id="CAK0909608.1"/>
    </source>
</evidence>
<name>A0ABN9YF17_9DINO</name>
<protein>
    <submittedName>
        <fullName evidence="1">Uncharacterized protein</fullName>
    </submittedName>
</protein>
<dbReference type="Proteomes" id="UP001189429">
    <property type="component" value="Unassembled WGS sequence"/>
</dbReference>